<evidence type="ECO:0000256" key="1">
    <source>
        <dbReference type="ARBA" id="ARBA00023015"/>
    </source>
</evidence>
<evidence type="ECO:0000256" key="3">
    <source>
        <dbReference type="ARBA" id="ARBA00023163"/>
    </source>
</evidence>
<gene>
    <name evidence="5" type="ORF">GCM10009733_085960</name>
</gene>
<dbReference type="EMBL" id="BAAAMU010000103">
    <property type="protein sequence ID" value="GAA1675708.1"/>
    <property type="molecule type" value="Genomic_DNA"/>
</dbReference>
<dbReference type="RefSeq" id="WP_346112657.1">
    <property type="nucleotide sequence ID" value="NZ_BAAAMU010000103.1"/>
</dbReference>
<dbReference type="InterPro" id="IPR018060">
    <property type="entry name" value="HTH_AraC"/>
</dbReference>
<dbReference type="Pfam" id="PF12833">
    <property type="entry name" value="HTH_18"/>
    <property type="match status" value="1"/>
</dbReference>
<dbReference type="SUPFAM" id="SSF46689">
    <property type="entry name" value="Homeodomain-like"/>
    <property type="match status" value="2"/>
</dbReference>
<dbReference type="SMART" id="SM00342">
    <property type="entry name" value="HTH_ARAC"/>
    <property type="match status" value="1"/>
</dbReference>
<keyword evidence="3" id="KW-0804">Transcription</keyword>
<dbReference type="InterPro" id="IPR050204">
    <property type="entry name" value="AraC_XylS_family_regulators"/>
</dbReference>
<name>A0ABN2GRM8_9ACTN</name>
<dbReference type="PROSITE" id="PS01124">
    <property type="entry name" value="HTH_ARAC_FAMILY_2"/>
    <property type="match status" value="1"/>
</dbReference>
<evidence type="ECO:0000313" key="6">
    <source>
        <dbReference type="Proteomes" id="UP001500064"/>
    </source>
</evidence>
<evidence type="ECO:0000313" key="5">
    <source>
        <dbReference type="EMBL" id="GAA1675708.1"/>
    </source>
</evidence>
<keyword evidence="2" id="KW-0238">DNA-binding</keyword>
<organism evidence="5 6">
    <name type="scientific">Nonomuraea maheshkhaliensis</name>
    <dbReference type="NCBI Taxonomy" id="419590"/>
    <lineage>
        <taxon>Bacteria</taxon>
        <taxon>Bacillati</taxon>
        <taxon>Actinomycetota</taxon>
        <taxon>Actinomycetes</taxon>
        <taxon>Streptosporangiales</taxon>
        <taxon>Streptosporangiaceae</taxon>
        <taxon>Nonomuraea</taxon>
    </lineage>
</organism>
<dbReference type="InterPro" id="IPR009057">
    <property type="entry name" value="Homeodomain-like_sf"/>
</dbReference>
<feature type="domain" description="HTH araC/xylS-type" evidence="4">
    <location>
        <begin position="157"/>
        <end position="255"/>
    </location>
</feature>
<accession>A0ABN2GRM8</accession>
<keyword evidence="6" id="KW-1185">Reference proteome</keyword>
<dbReference type="Gene3D" id="1.10.10.60">
    <property type="entry name" value="Homeodomain-like"/>
    <property type="match status" value="1"/>
</dbReference>
<keyword evidence="1" id="KW-0805">Transcription regulation</keyword>
<evidence type="ECO:0000256" key="2">
    <source>
        <dbReference type="ARBA" id="ARBA00023125"/>
    </source>
</evidence>
<protein>
    <submittedName>
        <fullName evidence="5">Helix-turn-helix transcriptional regulator</fullName>
    </submittedName>
</protein>
<evidence type="ECO:0000259" key="4">
    <source>
        <dbReference type="PROSITE" id="PS01124"/>
    </source>
</evidence>
<proteinExistence type="predicted"/>
<dbReference type="PANTHER" id="PTHR46796">
    <property type="entry name" value="HTH-TYPE TRANSCRIPTIONAL ACTIVATOR RHAS-RELATED"/>
    <property type="match status" value="1"/>
</dbReference>
<sequence length="275" mass="29884">MRTAKRVIENPHVVIRSVRCTDDRVRWSEPEASHAAQIVLVRRGHFQVESQGRRVTVEPATGYLHRAGEELRFAHPAGGDVCTAVTFVDDELTAGLDAAPSPAIHVDARLELAHRMLLRAGPDPDVAAVEAVLDLLRLSLRGRLPATPAPGREDLANRAKETILADEPAGAGLVALARLLRTSPSHLSRTFRHHAGMPLSRYRNRVRVSRALTALEQGETDLAALAVRLGFNDQAHLTRVMRGELGHTPGRVRTLLARQGYPLDGKVVVGVSVGC</sequence>
<comment type="caution">
    <text evidence="5">The sequence shown here is derived from an EMBL/GenBank/DDBJ whole genome shotgun (WGS) entry which is preliminary data.</text>
</comment>
<dbReference type="Proteomes" id="UP001500064">
    <property type="component" value="Unassembled WGS sequence"/>
</dbReference>
<reference evidence="5 6" key="1">
    <citation type="journal article" date="2019" name="Int. J. Syst. Evol. Microbiol.">
        <title>The Global Catalogue of Microorganisms (GCM) 10K type strain sequencing project: providing services to taxonomists for standard genome sequencing and annotation.</title>
        <authorList>
            <consortium name="The Broad Institute Genomics Platform"/>
            <consortium name="The Broad Institute Genome Sequencing Center for Infectious Disease"/>
            <person name="Wu L."/>
            <person name="Ma J."/>
        </authorList>
    </citation>
    <scope>NUCLEOTIDE SEQUENCE [LARGE SCALE GENOMIC DNA]</scope>
    <source>
        <strain evidence="5 6">JCM 13929</strain>
    </source>
</reference>